<keyword evidence="2" id="KW-1185">Reference proteome</keyword>
<organism evidence="1 2">
    <name type="scientific">Massilia forsythiae</name>
    <dbReference type="NCBI Taxonomy" id="2728020"/>
    <lineage>
        <taxon>Bacteria</taxon>
        <taxon>Pseudomonadati</taxon>
        <taxon>Pseudomonadota</taxon>
        <taxon>Betaproteobacteria</taxon>
        <taxon>Burkholderiales</taxon>
        <taxon>Oxalobacteraceae</taxon>
        <taxon>Telluria group</taxon>
        <taxon>Massilia</taxon>
    </lineage>
</organism>
<dbReference type="AlphaFoldDB" id="A0A7Z2W2I9"/>
<evidence type="ECO:0000313" key="2">
    <source>
        <dbReference type="Proteomes" id="UP000502415"/>
    </source>
</evidence>
<evidence type="ECO:0000313" key="1">
    <source>
        <dbReference type="EMBL" id="QJE03694.1"/>
    </source>
</evidence>
<name>A0A7Z2W2I9_9BURK</name>
<gene>
    <name evidence="1" type="ORF">HH212_26735</name>
</gene>
<protein>
    <submittedName>
        <fullName evidence="1">Uncharacterized protein</fullName>
    </submittedName>
</protein>
<keyword evidence="1" id="KW-0614">Plasmid</keyword>
<geneLocation type="plasmid" evidence="1 2">
    <name>unnamed1</name>
</geneLocation>
<dbReference type="EMBL" id="CP051686">
    <property type="protein sequence ID" value="QJE03694.1"/>
    <property type="molecule type" value="Genomic_DNA"/>
</dbReference>
<dbReference type="KEGG" id="mfy:HH212_26735"/>
<accession>A0A7Z2W2I9</accession>
<dbReference type="RefSeq" id="WP_170205761.1">
    <property type="nucleotide sequence ID" value="NZ_CP051686.1"/>
</dbReference>
<dbReference type="Proteomes" id="UP000502415">
    <property type="component" value="Plasmid unnamed1"/>
</dbReference>
<sequence>MRVLDPAVRDTLRRLGSTSTVDQVVAAACREQRRFFDALDAIAQRTPRAGAARHYLAELGMVPVAPAPRSNVDSAAPYYSFKIVGTGAALCIAEAQTRATRQYTVNVEGAVALAGAGPKAFDWPNKIVIQLTVQEAYQTLALLENKLPAVKFDGHGPKHDKSLHIEFQQSHYFARVFQRGRQAVAVPIRPVESIPFKSLLYKQLLRNESHLRIEDIKAMLDQMAAMASAR</sequence>
<reference evidence="1 2" key="1">
    <citation type="submission" date="2020-04" db="EMBL/GenBank/DDBJ databases">
        <title>Genome sequencing of novel species.</title>
        <authorList>
            <person name="Heo J."/>
            <person name="Kim S.-J."/>
            <person name="Kim J.-S."/>
            <person name="Hong S.-B."/>
            <person name="Kwon S.-W."/>
        </authorList>
    </citation>
    <scope>NUCLEOTIDE SEQUENCE [LARGE SCALE GENOMIC DNA]</scope>
    <source>
        <strain evidence="1 2">GN2-R2</strain>
        <plasmid evidence="1 2">unnamed1</plasmid>
    </source>
</reference>
<proteinExistence type="predicted"/>